<sequence>MTETFRPTRRSAPLAPYRAVLVVDAERYSRTTSLHQRFLSGMIRSVLADSFSHAGLAEAWRTASFPQHTGDGYLVGLPPEYLPFLIDPLLDSIQHVLEGVQDELAAHDRALRLRLRASIEVGPLHDSGGADDLDGVGHAMTQAHRLLDSPPVRAGLSTSEPDITLVSAIISRRVYEDAVLGGYVGLNPRHFRPVQADIPAKEYRDEGYLYIPRPSPASGTAGAEARPEQPPQDGPAAGAGKPRPGTGPSGPSGTPDRAAASADRGGTVNRTGSVSGRSIQAGTVNGDLHGGDRVDNRYRRGGVGDISGDVGTVITGAHGPVHTGRGDQHNNPERPARPRRRADSPDTTDPAEREDSR</sequence>
<feature type="compositionally biased region" description="Basic and acidic residues" evidence="1">
    <location>
        <begin position="289"/>
        <end position="298"/>
    </location>
</feature>
<organism evidence="2 3">
    <name type="scientific">Streptomonospora mangrovi</name>
    <dbReference type="NCBI Taxonomy" id="2883123"/>
    <lineage>
        <taxon>Bacteria</taxon>
        <taxon>Bacillati</taxon>
        <taxon>Actinomycetota</taxon>
        <taxon>Actinomycetes</taxon>
        <taxon>Streptosporangiales</taxon>
        <taxon>Nocardiopsidaceae</taxon>
        <taxon>Streptomonospora</taxon>
    </lineage>
</organism>
<evidence type="ECO:0008006" key="4">
    <source>
        <dbReference type="Google" id="ProtNLM"/>
    </source>
</evidence>
<feature type="compositionally biased region" description="Polar residues" evidence="1">
    <location>
        <begin position="268"/>
        <end position="283"/>
    </location>
</feature>
<feature type="compositionally biased region" description="Low complexity" evidence="1">
    <location>
        <begin position="234"/>
        <end position="255"/>
    </location>
</feature>
<accession>A0A9X3NKQ1</accession>
<gene>
    <name evidence="2" type="ORF">LG943_05845</name>
</gene>
<evidence type="ECO:0000313" key="2">
    <source>
        <dbReference type="EMBL" id="MDA0563851.1"/>
    </source>
</evidence>
<keyword evidence="3" id="KW-1185">Reference proteome</keyword>
<dbReference type="AlphaFoldDB" id="A0A9X3NKQ1"/>
<feature type="compositionally biased region" description="Basic and acidic residues" evidence="1">
    <location>
        <begin position="324"/>
        <end position="357"/>
    </location>
</feature>
<reference evidence="2" key="1">
    <citation type="submission" date="2021-10" db="EMBL/GenBank/DDBJ databases">
        <title>Streptomonospora sp. nov., isolated from mangrove soil.</title>
        <authorList>
            <person name="Chen X."/>
            <person name="Ge X."/>
            <person name="Liu W."/>
        </authorList>
    </citation>
    <scope>NUCLEOTIDE SEQUENCE</scope>
    <source>
        <strain evidence="2">S1-112</strain>
    </source>
</reference>
<comment type="caution">
    <text evidence="2">The sequence shown here is derived from an EMBL/GenBank/DDBJ whole genome shotgun (WGS) entry which is preliminary data.</text>
</comment>
<dbReference type="EMBL" id="JAJAQC010000007">
    <property type="protein sequence ID" value="MDA0563851.1"/>
    <property type="molecule type" value="Genomic_DNA"/>
</dbReference>
<feature type="region of interest" description="Disordered" evidence="1">
    <location>
        <begin position="209"/>
        <end position="357"/>
    </location>
</feature>
<name>A0A9X3NKQ1_9ACTN</name>
<dbReference type="RefSeq" id="WP_270071136.1">
    <property type="nucleotide sequence ID" value="NZ_JAJAQC010000007.1"/>
</dbReference>
<dbReference type="Proteomes" id="UP001140076">
    <property type="component" value="Unassembled WGS sequence"/>
</dbReference>
<evidence type="ECO:0000313" key="3">
    <source>
        <dbReference type="Proteomes" id="UP001140076"/>
    </source>
</evidence>
<protein>
    <recommendedName>
        <fullName evidence="4">Guanylate cyclase domain-containing protein</fullName>
    </recommendedName>
</protein>
<evidence type="ECO:0000256" key="1">
    <source>
        <dbReference type="SAM" id="MobiDB-lite"/>
    </source>
</evidence>
<proteinExistence type="predicted"/>